<reference evidence="2 3" key="1">
    <citation type="submission" date="2018-03" db="EMBL/GenBank/DDBJ databases">
        <title>Bioinformatic expansion and discovery of thiopeptide antibiotics.</title>
        <authorList>
            <person name="Schwalen C.J."/>
            <person name="Hudson G.A."/>
            <person name="Mitchell D.A."/>
        </authorList>
    </citation>
    <scope>NUCLEOTIDE SEQUENCE [LARGE SCALE GENOMIC DNA]</scope>
    <source>
        <strain evidence="2 3">NRRL 8041</strain>
    </source>
</reference>
<proteinExistence type="predicted"/>
<evidence type="ECO:0000256" key="1">
    <source>
        <dbReference type="SAM" id="MobiDB-lite"/>
    </source>
</evidence>
<evidence type="ECO:0000313" key="3">
    <source>
        <dbReference type="Proteomes" id="UP000248333"/>
    </source>
</evidence>
<keyword evidence="3" id="KW-1185">Reference proteome</keyword>
<gene>
    <name evidence="2" type="ORF">C7C45_25830</name>
</gene>
<protein>
    <submittedName>
        <fullName evidence="2">Uncharacterized protein</fullName>
    </submittedName>
</protein>
<organism evidence="2 3">
    <name type="scientific">Micromonospora arborensis</name>
    <dbReference type="NCBI Taxonomy" id="2116518"/>
    <lineage>
        <taxon>Bacteria</taxon>
        <taxon>Bacillati</taxon>
        <taxon>Actinomycetota</taxon>
        <taxon>Actinomycetes</taxon>
        <taxon>Micromonosporales</taxon>
        <taxon>Micromonosporaceae</taxon>
        <taxon>Micromonospora</taxon>
    </lineage>
</organism>
<feature type="compositionally biased region" description="Gly residues" evidence="1">
    <location>
        <begin position="27"/>
        <end position="47"/>
    </location>
</feature>
<dbReference type="Proteomes" id="UP000248333">
    <property type="component" value="Unassembled WGS sequence"/>
</dbReference>
<accession>A0A318NCV5</accession>
<comment type="caution">
    <text evidence="2">The sequence shown here is derived from an EMBL/GenBank/DDBJ whole genome shotgun (WGS) entry which is preliminary data.</text>
</comment>
<feature type="compositionally biased region" description="Basic and acidic residues" evidence="1">
    <location>
        <begin position="15"/>
        <end position="26"/>
    </location>
</feature>
<dbReference type="AlphaFoldDB" id="A0A318NCV5"/>
<sequence length="77" mass="8075">MQWCRCLGEATTSWFEHDHGGRRDGGARGGGAGGARGAGGGRGGRARGGLPARPAGQQLRSSGDWLSSWPRVDTKRR</sequence>
<feature type="region of interest" description="Disordered" evidence="1">
    <location>
        <begin position="15"/>
        <end position="77"/>
    </location>
</feature>
<dbReference type="EMBL" id="PYBV01000036">
    <property type="protein sequence ID" value="PYC66151.1"/>
    <property type="molecule type" value="Genomic_DNA"/>
</dbReference>
<name>A0A318NCV5_9ACTN</name>
<evidence type="ECO:0000313" key="2">
    <source>
        <dbReference type="EMBL" id="PYC66151.1"/>
    </source>
</evidence>